<dbReference type="InterPro" id="IPR000571">
    <property type="entry name" value="Znf_CCCH"/>
</dbReference>
<evidence type="ECO:0000256" key="2">
    <source>
        <dbReference type="ARBA" id="ARBA00022771"/>
    </source>
</evidence>
<evidence type="ECO:0000256" key="5">
    <source>
        <dbReference type="SAM" id="MobiDB-lite"/>
    </source>
</evidence>
<organism evidence="7">
    <name type="scientific">Pelagomonas calceolata</name>
    <dbReference type="NCBI Taxonomy" id="35677"/>
    <lineage>
        <taxon>Eukaryota</taxon>
        <taxon>Sar</taxon>
        <taxon>Stramenopiles</taxon>
        <taxon>Ochrophyta</taxon>
        <taxon>Pelagophyceae</taxon>
        <taxon>Pelagomonadales</taxon>
        <taxon>Pelagomonadaceae</taxon>
        <taxon>Pelagomonas</taxon>
    </lineage>
</organism>
<feature type="zinc finger region" description="C3H1-type" evidence="4">
    <location>
        <begin position="38"/>
        <end position="66"/>
    </location>
</feature>
<proteinExistence type="predicted"/>
<keyword evidence="2 4" id="KW-0863">Zinc-finger</keyword>
<dbReference type="EMBL" id="CAKKNE010000001">
    <property type="protein sequence ID" value="CAH0364649.1"/>
    <property type="molecule type" value="Genomic_DNA"/>
</dbReference>
<reference evidence="7" key="1">
    <citation type="submission" date="2021-01" db="EMBL/GenBank/DDBJ databases">
        <authorList>
            <person name="Corre E."/>
            <person name="Pelletier E."/>
            <person name="Niang G."/>
            <person name="Scheremetjew M."/>
            <person name="Finn R."/>
            <person name="Kale V."/>
            <person name="Holt S."/>
            <person name="Cochrane G."/>
            <person name="Meng A."/>
            <person name="Brown T."/>
            <person name="Cohen L."/>
        </authorList>
    </citation>
    <scope>NUCLEOTIDE SEQUENCE</scope>
    <source>
        <strain evidence="7">CCMP1756</strain>
    </source>
</reference>
<feature type="compositionally biased region" description="Low complexity" evidence="5">
    <location>
        <begin position="159"/>
        <end position="176"/>
    </location>
</feature>
<feature type="region of interest" description="Disordered" evidence="5">
    <location>
        <begin position="1"/>
        <end position="38"/>
    </location>
</feature>
<dbReference type="SMART" id="SM00356">
    <property type="entry name" value="ZnF_C3H1"/>
    <property type="match status" value="1"/>
</dbReference>
<dbReference type="OrthoDB" id="410307at2759"/>
<evidence type="ECO:0000313" key="9">
    <source>
        <dbReference type="Proteomes" id="UP000789595"/>
    </source>
</evidence>
<evidence type="ECO:0000256" key="3">
    <source>
        <dbReference type="ARBA" id="ARBA00022833"/>
    </source>
</evidence>
<feature type="region of interest" description="Disordered" evidence="5">
    <location>
        <begin position="82"/>
        <end position="106"/>
    </location>
</feature>
<evidence type="ECO:0000259" key="6">
    <source>
        <dbReference type="PROSITE" id="PS50103"/>
    </source>
</evidence>
<evidence type="ECO:0000313" key="7">
    <source>
        <dbReference type="EMBL" id="CAE0697242.1"/>
    </source>
</evidence>
<accession>A0A7S3ZXW3</accession>
<evidence type="ECO:0000256" key="4">
    <source>
        <dbReference type="PROSITE-ProRule" id="PRU00723"/>
    </source>
</evidence>
<dbReference type="Proteomes" id="UP000789595">
    <property type="component" value="Unassembled WGS sequence"/>
</dbReference>
<dbReference type="AlphaFoldDB" id="A0A7S3ZXW3"/>
<dbReference type="Gene3D" id="4.10.1000.10">
    <property type="entry name" value="Zinc finger, CCCH-type"/>
    <property type="match status" value="1"/>
</dbReference>
<evidence type="ECO:0000256" key="1">
    <source>
        <dbReference type="ARBA" id="ARBA00022723"/>
    </source>
</evidence>
<dbReference type="Pfam" id="PF00642">
    <property type="entry name" value="zf-CCCH"/>
    <property type="match status" value="1"/>
</dbReference>
<sequence length="324" mass="35713">MPNQLTRARRRSQSLAEPPTSPFMKREHRGAQSRDPDAWRTRLCGEFEQYGNCSRGDACTYAHGENELRHRGSELWPMAAPQVSPDSLAWPPPPEQPRTPERTVSPSWEHVPLTHRATSAPMPMPRINSGELCVALERVAHIAVEDNELGALSPLAPAFAPSSASSSPVSPRFASPQHTPERPLRVTPHGTPTGREPPVLSPLQAPADSFDNQRPDGRLGGTVVHLSRRPGAQGWYGFVRPDQPLLRDRGHQRGDLFLHPSDAELGWRPAVGDRVSFLLGVHNGRLKAVKVCKDGSSSDSESEDGSWPAPYADYVNERHRAFSM</sequence>
<feature type="compositionally biased region" description="Basic and acidic residues" evidence="5">
    <location>
        <begin position="29"/>
        <end position="38"/>
    </location>
</feature>
<gene>
    <name evidence="7" type="ORF">PCAL00307_LOCUS12678</name>
    <name evidence="8" type="ORF">PECAL_1P10220</name>
</gene>
<keyword evidence="9" id="KW-1185">Reference proteome</keyword>
<keyword evidence="3 4" id="KW-0862">Zinc</keyword>
<dbReference type="Gene3D" id="2.40.50.140">
    <property type="entry name" value="Nucleic acid-binding proteins"/>
    <property type="match status" value="1"/>
</dbReference>
<dbReference type="InterPro" id="IPR036855">
    <property type="entry name" value="Znf_CCCH_sf"/>
</dbReference>
<feature type="region of interest" description="Disordered" evidence="5">
    <location>
        <begin position="159"/>
        <end position="199"/>
    </location>
</feature>
<dbReference type="InterPro" id="IPR012340">
    <property type="entry name" value="NA-bd_OB-fold"/>
</dbReference>
<keyword evidence="1 4" id="KW-0479">Metal-binding</keyword>
<evidence type="ECO:0000313" key="8">
    <source>
        <dbReference type="EMBL" id="CAH0364649.1"/>
    </source>
</evidence>
<name>A0A7S3ZXW3_9STRA</name>
<protein>
    <recommendedName>
        <fullName evidence="6">C3H1-type domain-containing protein</fullName>
    </recommendedName>
</protein>
<dbReference type="SUPFAM" id="SSF90229">
    <property type="entry name" value="CCCH zinc finger"/>
    <property type="match status" value="1"/>
</dbReference>
<dbReference type="PROSITE" id="PS50103">
    <property type="entry name" value="ZF_C3H1"/>
    <property type="match status" value="1"/>
</dbReference>
<dbReference type="GO" id="GO:0008270">
    <property type="term" value="F:zinc ion binding"/>
    <property type="evidence" value="ECO:0007669"/>
    <property type="project" value="UniProtKB-KW"/>
</dbReference>
<reference evidence="8" key="2">
    <citation type="submission" date="2021-11" db="EMBL/GenBank/DDBJ databases">
        <authorList>
            <consortium name="Genoscope - CEA"/>
            <person name="William W."/>
        </authorList>
    </citation>
    <scope>NUCLEOTIDE SEQUENCE</scope>
</reference>
<feature type="domain" description="C3H1-type" evidence="6">
    <location>
        <begin position="38"/>
        <end position="66"/>
    </location>
</feature>
<dbReference type="EMBL" id="HBIW01014722">
    <property type="protein sequence ID" value="CAE0697242.1"/>
    <property type="molecule type" value="Transcribed_RNA"/>
</dbReference>